<evidence type="ECO:0000313" key="6">
    <source>
        <dbReference type="Proteomes" id="UP001500979"/>
    </source>
</evidence>
<evidence type="ECO:0000256" key="3">
    <source>
        <dbReference type="ARBA" id="ARBA00023002"/>
    </source>
</evidence>
<dbReference type="InterPro" id="IPR005399">
    <property type="entry name" value="K_chnl_volt-dep_bsu_KCNAB-rel"/>
</dbReference>
<dbReference type="RefSeq" id="WP_344679170.1">
    <property type="nucleotide sequence ID" value="NZ_BAAAUX010000011.1"/>
</dbReference>
<keyword evidence="2" id="KW-0521">NADP</keyword>
<dbReference type="Proteomes" id="UP001500979">
    <property type="component" value="Unassembled WGS sequence"/>
</dbReference>
<keyword evidence="6" id="KW-1185">Reference proteome</keyword>
<dbReference type="InterPro" id="IPR023210">
    <property type="entry name" value="NADP_OxRdtase_dom"/>
</dbReference>
<accession>A0ABN3VAD8</accession>
<dbReference type="PANTHER" id="PTHR43150:SF2">
    <property type="entry name" value="HYPERKINETIC, ISOFORM M"/>
    <property type="match status" value="1"/>
</dbReference>
<dbReference type="InterPro" id="IPR036812">
    <property type="entry name" value="NAD(P)_OxRdtase_dom_sf"/>
</dbReference>
<proteinExistence type="inferred from homology"/>
<evidence type="ECO:0000259" key="4">
    <source>
        <dbReference type="Pfam" id="PF00248"/>
    </source>
</evidence>
<protein>
    <submittedName>
        <fullName evidence="5">Aldo/keto reductase</fullName>
    </submittedName>
</protein>
<evidence type="ECO:0000256" key="2">
    <source>
        <dbReference type="ARBA" id="ARBA00022857"/>
    </source>
</evidence>
<keyword evidence="3" id="KW-0560">Oxidoreductase</keyword>
<comment type="caution">
    <text evidence="5">The sequence shown here is derived from an EMBL/GenBank/DDBJ whole genome shotgun (WGS) entry which is preliminary data.</text>
</comment>
<feature type="domain" description="NADP-dependent oxidoreductase" evidence="4">
    <location>
        <begin position="29"/>
        <end position="306"/>
    </location>
</feature>
<dbReference type="EMBL" id="BAAAUX010000011">
    <property type="protein sequence ID" value="GAA2785243.1"/>
    <property type="molecule type" value="Genomic_DNA"/>
</dbReference>
<dbReference type="Gene3D" id="3.20.20.100">
    <property type="entry name" value="NADP-dependent oxidoreductase domain"/>
    <property type="match status" value="1"/>
</dbReference>
<organism evidence="5 6">
    <name type="scientific">Saccharopolyspora taberi</name>
    <dbReference type="NCBI Taxonomy" id="60895"/>
    <lineage>
        <taxon>Bacteria</taxon>
        <taxon>Bacillati</taxon>
        <taxon>Actinomycetota</taxon>
        <taxon>Actinomycetes</taxon>
        <taxon>Pseudonocardiales</taxon>
        <taxon>Pseudonocardiaceae</taxon>
        <taxon>Saccharopolyspora</taxon>
    </lineage>
</organism>
<comment type="similarity">
    <text evidence="1">Belongs to the shaker potassium channel beta subunit family.</text>
</comment>
<sequence>MEYRRLGRSGLVVSELSLGNRLTHRWSPDCVRAALESGITTFHTAAAWGHGAAEESLAEGLQAARRDDVVLCTGVFWRERPDAAHSGLGRKHLFSSLHGSLRRLRTDHIDVYQMYRFDHRTPLEETFLALSDLVREGKIRYVGTAEWNAEQVLRGSALADEFRVPLVSNQVHYSMLWRVPESQVMPAATRAGIGHFGSIPLVQGILTGKYGPDEIPPGSRADGDEDGRRSVTPLLDAELLDRVRLLRGVADAVGLTMAQLAIAWALHHTDIASAVVGASRPEQVIENTGASGVSLDLDVLTQVDQLLGSSVRADPRLAIPQNGYEDA</sequence>
<dbReference type="PANTHER" id="PTHR43150">
    <property type="entry name" value="HYPERKINETIC, ISOFORM M"/>
    <property type="match status" value="1"/>
</dbReference>
<evidence type="ECO:0000256" key="1">
    <source>
        <dbReference type="ARBA" id="ARBA00006515"/>
    </source>
</evidence>
<reference evidence="5 6" key="1">
    <citation type="journal article" date="2019" name="Int. J. Syst. Evol. Microbiol.">
        <title>The Global Catalogue of Microorganisms (GCM) 10K type strain sequencing project: providing services to taxonomists for standard genome sequencing and annotation.</title>
        <authorList>
            <consortium name="The Broad Institute Genomics Platform"/>
            <consortium name="The Broad Institute Genome Sequencing Center for Infectious Disease"/>
            <person name="Wu L."/>
            <person name="Ma J."/>
        </authorList>
    </citation>
    <scope>NUCLEOTIDE SEQUENCE [LARGE SCALE GENOMIC DNA]</scope>
    <source>
        <strain evidence="5 6">JCM 9383</strain>
    </source>
</reference>
<dbReference type="Pfam" id="PF00248">
    <property type="entry name" value="Aldo_ket_red"/>
    <property type="match status" value="1"/>
</dbReference>
<name>A0ABN3VAD8_9PSEU</name>
<evidence type="ECO:0000313" key="5">
    <source>
        <dbReference type="EMBL" id="GAA2785243.1"/>
    </source>
</evidence>
<dbReference type="SUPFAM" id="SSF51430">
    <property type="entry name" value="NAD(P)-linked oxidoreductase"/>
    <property type="match status" value="1"/>
</dbReference>
<gene>
    <name evidence="5" type="ORF">GCM10010470_19180</name>
</gene>